<evidence type="ECO:0000256" key="1">
    <source>
        <dbReference type="ARBA" id="ARBA00001974"/>
    </source>
</evidence>
<dbReference type="Gene3D" id="3.90.78.10">
    <property type="entry name" value="UDP-N-acetylenolpyruvoylglucosamine reductase, C-terminal domain"/>
    <property type="match status" value="1"/>
</dbReference>
<dbReference type="GO" id="GO:0005829">
    <property type="term" value="C:cytosol"/>
    <property type="evidence" value="ECO:0007669"/>
    <property type="project" value="TreeGrafter"/>
</dbReference>
<dbReference type="EMBL" id="DXHX01000063">
    <property type="protein sequence ID" value="HIV74310.1"/>
    <property type="molecule type" value="Genomic_DNA"/>
</dbReference>
<dbReference type="HAMAP" id="MF_00037">
    <property type="entry name" value="MurB"/>
    <property type="match status" value="1"/>
</dbReference>
<evidence type="ECO:0000256" key="13">
    <source>
        <dbReference type="ARBA" id="ARBA00023306"/>
    </source>
</evidence>
<dbReference type="AlphaFoldDB" id="A0A9D1PKX5"/>
<evidence type="ECO:0000256" key="15">
    <source>
        <dbReference type="ARBA" id="ARBA00048914"/>
    </source>
</evidence>
<dbReference type="NCBIfam" id="TIGR00179">
    <property type="entry name" value="murB"/>
    <property type="match status" value="1"/>
</dbReference>
<dbReference type="FunFam" id="3.90.78.10:FF:000001">
    <property type="entry name" value="UDP-N-acetylenolpyruvoylglucosamine reductase"/>
    <property type="match status" value="1"/>
</dbReference>
<evidence type="ECO:0000256" key="8">
    <source>
        <dbReference type="ARBA" id="ARBA00022827"/>
    </source>
</evidence>
<evidence type="ECO:0000256" key="3">
    <source>
        <dbReference type="ARBA" id="ARBA00004496"/>
    </source>
</evidence>
<evidence type="ECO:0000256" key="2">
    <source>
        <dbReference type="ARBA" id="ARBA00003921"/>
    </source>
</evidence>
<reference evidence="18" key="1">
    <citation type="journal article" date="2021" name="PeerJ">
        <title>Extensive microbial diversity within the chicken gut microbiome revealed by metagenomics and culture.</title>
        <authorList>
            <person name="Gilroy R."/>
            <person name="Ravi A."/>
            <person name="Getino M."/>
            <person name="Pursley I."/>
            <person name="Horton D.L."/>
            <person name="Alikhan N.F."/>
            <person name="Baker D."/>
            <person name="Gharbi K."/>
            <person name="Hall N."/>
            <person name="Watson M."/>
            <person name="Adriaenssens E.M."/>
            <person name="Foster-Nyarko E."/>
            <person name="Jarju S."/>
            <person name="Secka A."/>
            <person name="Antonio M."/>
            <person name="Oren A."/>
            <person name="Chaudhuri R.R."/>
            <person name="La Ragione R."/>
            <person name="Hildebrand F."/>
            <person name="Pallen M.J."/>
        </authorList>
    </citation>
    <scope>NUCLEOTIDE SEQUENCE</scope>
    <source>
        <strain evidence="18">CHK169-2315</strain>
    </source>
</reference>
<organism evidence="18 19">
    <name type="scientific">Candidatus Pseudogracilibacillus intestinigallinarum</name>
    <dbReference type="NCBI Taxonomy" id="2838742"/>
    <lineage>
        <taxon>Bacteria</taxon>
        <taxon>Bacillati</taxon>
        <taxon>Bacillota</taxon>
        <taxon>Bacilli</taxon>
        <taxon>Bacillales</taxon>
        <taxon>Bacillaceae</taxon>
        <taxon>Pseudogracilibacillus</taxon>
    </lineage>
</organism>
<feature type="active site" evidence="16">
    <location>
        <position position="176"/>
    </location>
</feature>
<keyword evidence="8 16" id="KW-0274">FAD</keyword>
<dbReference type="InterPro" id="IPR006094">
    <property type="entry name" value="Oxid_FAD_bind_N"/>
</dbReference>
<dbReference type="InterPro" id="IPR036635">
    <property type="entry name" value="MurB_C_sf"/>
</dbReference>
<dbReference type="GO" id="GO:0009252">
    <property type="term" value="P:peptidoglycan biosynthetic process"/>
    <property type="evidence" value="ECO:0007669"/>
    <property type="project" value="UniProtKB-UniRule"/>
</dbReference>
<evidence type="ECO:0000256" key="6">
    <source>
        <dbReference type="ARBA" id="ARBA00022618"/>
    </source>
</evidence>
<comment type="cofactor">
    <cofactor evidence="1 16">
        <name>FAD</name>
        <dbReference type="ChEBI" id="CHEBI:57692"/>
    </cofactor>
</comment>
<dbReference type="InterPro" id="IPR016167">
    <property type="entry name" value="FAD-bd_PCMH_sub1"/>
</dbReference>
<keyword evidence="6 16" id="KW-0132">Cell division</keyword>
<keyword evidence="9 16" id="KW-0521">NADP</keyword>
<comment type="catalytic activity">
    <reaction evidence="15 16">
        <text>UDP-N-acetyl-alpha-D-muramate + NADP(+) = UDP-N-acetyl-3-O-(1-carboxyvinyl)-alpha-D-glucosamine + NADPH + H(+)</text>
        <dbReference type="Rhea" id="RHEA:12248"/>
        <dbReference type="ChEBI" id="CHEBI:15378"/>
        <dbReference type="ChEBI" id="CHEBI:57783"/>
        <dbReference type="ChEBI" id="CHEBI:58349"/>
        <dbReference type="ChEBI" id="CHEBI:68483"/>
        <dbReference type="ChEBI" id="CHEBI:70757"/>
        <dbReference type="EC" id="1.3.1.98"/>
    </reaction>
</comment>
<proteinExistence type="inferred from homology"/>
<dbReference type="InterPro" id="IPR016166">
    <property type="entry name" value="FAD-bd_PCMH"/>
</dbReference>
<dbReference type="PANTHER" id="PTHR21071">
    <property type="entry name" value="UDP-N-ACETYLENOLPYRUVOYLGLUCOSAMINE REDUCTASE"/>
    <property type="match status" value="1"/>
</dbReference>
<evidence type="ECO:0000256" key="12">
    <source>
        <dbReference type="ARBA" id="ARBA00023002"/>
    </source>
</evidence>
<dbReference type="Gene3D" id="3.30.43.10">
    <property type="entry name" value="Uridine Diphospho-n-acetylenolpyruvylglucosamine Reductase, domain 2"/>
    <property type="match status" value="1"/>
</dbReference>
<dbReference type="Pfam" id="PF02873">
    <property type="entry name" value="MurB_C"/>
    <property type="match status" value="1"/>
</dbReference>
<comment type="subcellular location">
    <subcellularLocation>
        <location evidence="3 16">Cytoplasm</location>
    </subcellularLocation>
</comment>
<comment type="caution">
    <text evidence="18">The sequence shown here is derived from an EMBL/GenBank/DDBJ whole genome shotgun (WGS) entry which is preliminary data.</text>
</comment>
<keyword evidence="12 16" id="KW-0560">Oxidoreductase</keyword>
<keyword evidence="14 16" id="KW-0961">Cell wall biogenesis/degradation</keyword>
<feature type="active site" evidence="16">
    <location>
        <position position="296"/>
    </location>
</feature>
<evidence type="ECO:0000256" key="7">
    <source>
        <dbReference type="ARBA" id="ARBA00022630"/>
    </source>
</evidence>
<dbReference type="GO" id="GO:0051301">
    <property type="term" value="P:cell division"/>
    <property type="evidence" value="ECO:0007669"/>
    <property type="project" value="UniProtKB-KW"/>
</dbReference>
<dbReference type="InterPro" id="IPR003170">
    <property type="entry name" value="MurB"/>
</dbReference>
<accession>A0A9D1PKX5</accession>
<dbReference type="PANTHER" id="PTHR21071:SF4">
    <property type="entry name" value="UDP-N-ACETYLENOLPYRUVOYLGLUCOSAMINE REDUCTASE"/>
    <property type="match status" value="1"/>
</dbReference>
<reference evidence="18" key="2">
    <citation type="submission" date="2021-04" db="EMBL/GenBank/DDBJ databases">
        <authorList>
            <person name="Gilroy R."/>
        </authorList>
    </citation>
    <scope>NUCLEOTIDE SEQUENCE</scope>
    <source>
        <strain evidence="18">CHK169-2315</strain>
    </source>
</reference>
<dbReference type="NCBIfam" id="NF010480">
    <property type="entry name" value="PRK13905.1"/>
    <property type="match status" value="1"/>
</dbReference>
<keyword evidence="13 16" id="KW-0131">Cell cycle</keyword>
<feature type="active site" description="Proton donor" evidence="16">
    <location>
        <position position="226"/>
    </location>
</feature>
<dbReference type="GO" id="GO:0008762">
    <property type="term" value="F:UDP-N-acetylmuramate dehydrogenase activity"/>
    <property type="evidence" value="ECO:0007669"/>
    <property type="project" value="UniProtKB-UniRule"/>
</dbReference>
<dbReference type="GO" id="GO:0071949">
    <property type="term" value="F:FAD binding"/>
    <property type="evidence" value="ECO:0007669"/>
    <property type="project" value="InterPro"/>
</dbReference>
<evidence type="ECO:0000259" key="17">
    <source>
        <dbReference type="PROSITE" id="PS51387"/>
    </source>
</evidence>
<comment type="function">
    <text evidence="2 16">Cell wall formation.</text>
</comment>
<dbReference type="InterPro" id="IPR011601">
    <property type="entry name" value="MurB_C"/>
</dbReference>
<sequence length="304" mass="33276">MILVNIEKRLKTLLGDANVEVNKPLKNHTYTRLGGNADYFVTPKTAEQVQEVVRLANECDIPFMLLGNGSNLIIKDGGIRGIVMYLGEFNEIEVVDTTVRAQSGALIADVSKEALHYHLTGLEFACGIPGSVGGALFMNAGAYGGEIKDVLKEAIVITPDGELLTIQAEDLHLSYRTSSIQTNGYIVLEALFELEVGKYGEIKSMMDVLTYKRESKQPLEYPTCGSVFKRPPGNFAGKLIQDSGLQGVQIGGAEVSKKHAGFIINKDEATASEYIALIKHVQKVVKENFDVELEREVRIIGEDK</sequence>
<evidence type="ECO:0000256" key="9">
    <source>
        <dbReference type="ARBA" id="ARBA00022857"/>
    </source>
</evidence>
<dbReference type="GO" id="GO:0071555">
    <property type="term" value="P:cell wall organization"/>
    <property type="evidence" value="ECO:0007669"/>
    <property type="project" value="UniProtKB-KW"/>
</dbReference>
<dbReference type="Pfam" id="PF01565">
    <property type="entry name" value="FAD_binding_4"/>
    <property type="match status" value="1"/>
</dbReference>
<name>A0A9D1PKX5_9BACI</name>
<keyword evidence="10 16" id="KW-0133">Cell shape</keyword>
<comment type="pathway">
    <text evidence="4 16">Cell wall biogenesis; peptidoglycan biosynthesis.</text>
</comment>
<protein>
    <recommendedName>
        <fullName evidence="16">UDP-N-acetylenolpyruvoylglucosamine reductase</fullName>
        <ecNumber evidence="16">1.3.1.98</ecNumber>
    </recommendedName>
    <alternativeName>
        <fullName evidence="16">UDP-N-acetylmuramate dehydrogenase</fullName>
    </alternativeName>
</protein>
<dbReference type="InterPro" id="IPR036318">
    <property type="entry name" value="FAD-bd_PCMH-like_sf"/>
</dbReference>
<keyword evidence="7 16" id="KW-0285">Flavoprotein</keyword>
<evidence type="ECO:0000256" key="16">
    <source>
        <dbReference type="HAMAP-Rule" id="MF_00037"/>
    </source>
</evidence>
<gene>
    <name evidence="16 18" type="primary">murB</name>
    <name evidence="18" type="ORF">H9895_04425</name>
</gene>
<keyword evidence="11 16" id="KW-0573">Peptidoglycan synthesis</keyword>
<evidence type="ECO:0000313" key="19">
    <source>
        <dbReference type="Proteomes" id="UP000823937"/>
    </source>
</evidence>
<dbReference type="Proteomes" id="UP000823937">
    <property type="component" value="Unassembled WGS sequence"/>
</dbReference>
<evidence type="ECO:0000256" key="5">
    <source>
        <dbReference type="ARBA" id="ARBA00022490"/>
    </source>
</evidence>
<dbReference type="SUPFAM" id="SSF56194">
    <property type="entry name" value="Uridine diphospho-N-Acetylenolpyruvylglucosamine reductase, MurB, C-terminal domain"/>
    <property type="match status" value="1"/>
</dbReference>
<dbReference type="GO" id="GO:0008360">
    <property type="term" value="P:regulation of cell shape"/>
    <property type="evidence" value="ECO:0007669"/>
    <property type="project" value="UniProtKB-KW"/>
</dbReference>
<evidence type="ECO:0000256" key="4">
    <source>
        <dbReference type="ARBA" id="ARBA00004752"/>
    </source>
</evidence>
<evidence type="ECO:0000256" key="10">
    <source>
        <dbReference type="ARBA" id="ARBA00022960"/>
    </source>
</evidence>
<evidence type="ECO:0000256" key="11">
    <source>
        <dbReference type="ARBA" id="ARBA00022984"/>
    </source>
</evidence>
<evidence type="ECO:0000313" key="18">
    <source>
        <dbReference type="EMBL" id="HIV74310.1"/>
    </source>
</evidence>
<keyword evidence="5 16" id="KW-0963">Cytoplasm</keyword>
<dbReference type="InterPro" id="IPR016169">
    <property type="entry name" value="FAD-bd_PCMH_sub2"/>
</dbReference>
<evidence type="ECO:0000256" key="14">
    <source>
        <dbReference type="ARBA" id="ARBA00023316"/>
    </source>
</evidence>
<feature type="domain" description="FAD-binding PCMH-type" evidence="17">
    <location>
        <begin position="33"/>
        <end position="197"/>
    </location>
</feature>
<dbReference type="SUPFAM" id="SSF56176">
    <property type="entry name" value="FAD-binding/transporter-associated domain-like"/>
    <property type="match status" value="1"/>
</dbReference>
<dbReference type="PROSITE" id="PS51387">
    <property type="entry name" value="FAD_PCMH"/>
    <property type="match status" value="1"/>
</dbReference>
<dbReference type="Gene3D" id="3.30.465.10">
    <property type="match status" value="1"/>
</dbReference>
<comment type="similarity">
    <text evidence="16">Belongs to the MurB family.</text>
</comment>
<dbReference type="EC" id="1.3.1.98" evidence="16"/>